<evidence type="ECO:0000256" key="2">
    <source>
        <dbReference type="ARBA" id="ARBA00022676"/>
    </source>
</evidence>
<dbReference type="Proteomes" id="UP000185680">
    <property type="component" value="Chromosome"/>
</dbReference>
<evidence type="ECO:0000256" key="5">
    <source>
        <dbReference type="ARBA" id="ARBA00022985"/>
    </source>
</evidence>
<evidence type="ECO:0000313" key="12">
    <source>
        <dbReference type="Proteomes" id="UP000185680"/>
    </source>
</evidence>
<organism evidence="9 12">
    <name type="scientific">Hydrogenophaga crassostreae</name>
    <dbReference type="NCBI Taxonomy" id="1763535"/>
    <lineage>
        <taxon>Bacteria</taxon>
        <taxon>Pseudomonadati</taxon>
        <taxon>Pseudomonadota</taxon>
        <taxon>Betaproteobacteria</taxon>
        <taxon>Burkholderiales</taxon>
        <taxon>Comamonadaceae</taxon>
        <taxon>Hydrogenophaga</taxon>
    </lineage>
</organism>
<dbReference type="EMBL" id="LVWD01000043">
    <property type="protein sequence ID" value="OAD39414.1"/>
    <property type="molecule type" value="Genomic_DNA"/>
</dbReference>
<dbReference type="OrthoDB" id="9811884at2"/>
<dbReference type="PANTHER" id="PTHR48090:SF3">
    <property type="entry name" value="UNDECAPRENYL-PHOSPHATE 4-DEOXY-4-FORMAMIDO-L-ARABINOSE TRANSFERASE"/>
    <property type="match status" value="1"/>
</dbReference>
<keyword evidence="3 9" id="KW-0808">Transferase</keyword>
<evidence type="ECO:0000313" key="11">
    <source>
        <dbReference type="Proteomes" id="UP000185657"/>
    </source>
</evidence>
<reference evidence="9 12" key="2">
    <citation type="submission" date="2016-10" db="EMBL/GenBank/DDBJ databases">
        <title>Hydorgenophaga sp. LPB0072 isolated from gastropod.</title>
        <authorList>
            <person name="Kim E."/>
            <person name="Yi H."/>
        </authorList>
    </citation>
    <scope>NUCLEOTIDE SEQUENCE [LARGE SCALE GENOMIC DNA]</scope>
    <source>
        <strain evidence="9 12">LPB0072</strain>
    </source>
</reference>
<proteinExistence type="predicted"/>
<evidence type="ECO:0000256" key="4">
    <source>
        <dbReference type="ARBA" id="ARBA00022692"/>
    </source>
</evidence>
<keyword evidence="2 9" id="KW-0328">Glycosyltransferase</keyword>
<evidence type="ECO:0000313" key="9">
    <source>
        <dbReference type="EMBL" id="AOW15925.1"/>
    </source>
</evidence>
<dbReference type="GO" id="GO:0009103">
    <property type="term" value="P:lipopolysaccharide biosynthetic process"/>
    <property type="evidence" value="ECO:0007669"/>
    <property type="project" value="UniProtKB-KW"/>
</dbReference>
<protein>
    <submittedName>
        <fullName evidence="9">Dolichol-phosphate mannosyltransferase</fullName>
    </submittedName>
</protein>
<evidence type="ECO:0000256" key="3">
    <source>
        <dbReference type="ARBA" id="ARBA00022679"/>
    </source>
</evidence>
<evidence type="ECO:0000256" key="7">
    <source>
        <dbReference type="ARBA" id="ARBA00023136"/>
    </source>
</evidence>
<evidence type="ECO:0000259" key="8">
    <source>
        <dbReference type="Pfam" id="PF00535"/>
    </source>
</evidence>
<dbReference type="CDD" id="cd04179">
    <property type="entry name" value="DPM_DPG-synthase_like"/>
    <property type="match status" value="1"/>
</dbReference>
<keyword evidence="5" id="KW-0448">Lipopolysaccharide biosynthesis</keyword>
<dbReference type="AlphaFoldDB" id="A0A162SQ75"/>
<dbReference type="KEGG" id="hyl:LPB072_22260"/>
<dbReference type="PANTHER" id="PTHR48090">
    <property type="entry name" value="UNDECAPRENYL-PHOSPHATE 4-DEOXY-4-FORMAMIDO-L-ARABINOSE TRANSFERASE-RELATED"/>
    <property type="match status" value="1"/>
</dbReference>
<keyword evidence="1" id="KW-1003">Cell membrane</keyword>
<dbReference type="FunFam" id="3.90.550.10:FF:000170">
    <property type="entry name" value="Dolichol-phosphate mannosyltransferase"/>
    <property type="match status" value="1"/>
</dbReference>
<accession>A0A162SQ75</accession>
<dbReference type="Pfam" id="PF00535">
    <property type="entry name" value="Glycos_transf_2"/>
    <property type="match status" value="1"/>
</dbReference>
<dbReference type="InterPro" id="IPR029044">
    <property type="entry name" value="Nucleotide-diphossugar_trans"/>
</dbReference>
<dbReference type="InterPro" id="IPR001173">
    <property type="entry name" value="Glyco_trans_2-like"/>
</dbReference>
<dbReference type="GO" id="GO:0005886">
    <property type="term" value="C:plasma membrane"/>
    <property type="evidence" value="ECO:0007669"/>
    <property type="project" value="TreeGrafter"/>
</dbReference>
<evidence type="ECO:0000313" key="10">
    <source>
        <dbReference type="EMBL" id="OAD39414.1"/>
    </source>
</evidence>
<dbReference type="SUPFAM" id="SSF53448">
    <property type="entry name" value="Nucleotide-diphospho-sugar transferases"/>
    <property type="match status" value="1"/>
</dbReference>
<keyword evidence="7" id="KW-0472">Membrane</keyword>
<name>A0A162SQ75_9BURK</name>
<gene>
    <name evidence="9" type="ORF">LPB072_22260</name>
    <name evidence="10" type="ORF">LPB72_21645</name>
</gene>
<keyword evidence="6" id="KW-1133">Transmembrane helix</keyword>
<evidence type="ECO:0000256" key="1">
    <source>
        <dbReference type="ARBA" id="ARBA00022475"/>
    </source>
</evidence>
<reference evidence="10 11" key="1">
    <citation type="submission" date="2016-02" db="EMBL/GenBank/DDBJ databases">
        <title>Draft genome sequence of Hydrogenophaga sp. LPB0072.</title>
        <authorList>
            <person name="Shin S.-K."/>
            <person name="Yi H."/>
        </authorList>
    </citation>
    <scope>NUCLEOTIDE SEQUENCE [LARGE SCALE GENOMIC DNA]</scope>
    <source>
        <strain evidence="10 11">LPB0072</strain>
    </source>
</reference>
<dbReference type="Gene3D" id="3.90.550.10">
    <property type="entry name" value="Spore Coat Polysaccharide Biosynthesis Protein SpsA, Chain A"/>
    <property type="match status" value="1"/>
</dbReference>
<feature type="domain" description="Glycosyltransferase 2-like" evidence="8">
    <location>
        <begin position="3"/>
        <end position="162"/>
    </location>
</feature>
<evidence type="ECO:0000256" key="6">
    <source>
        <dbReference type="ARBA" id="ARBA00022989"/>
    </source>
</evidence>
<sequence length="251" mass="27193">MISVLIPAKNEAGNIGTLVGEVAAALSPVCRFEVVLVDDGSTDGTAAEFVQACKDLGAQGQLIQHQASVGQSTAVATAARHAQGRFLVTIDGDGQNDPADIPELLRAAQEIAPSTEHFCIAGYRKNRQDTEWKKFQSRIANGVRQRLLNDQVPDSGCGLKLIPKQTWAVLPYFDHMHRFIPALVCRIGGTIRVVPVNHRARSVGVSKYTAWNRLWVGLVDMAGVAWLARRAKRPVIAGHQQVAPADHEKPA</sequence>
<dbReference type="Proteomes" id="UP000185657">
    <property type="component" value="Unassembled WGS sequence"/>
</dbReference>
<keyword evidence="4" id="KW-0812">Transmembrane</keyword>
<keyword evidence="11" id="KW-1185">Reference proteome</keyword>
<dbReference type="EMBL" id="CP017476">
    <property type="protein sequence ID" value="AOW15925.1"/>
    <property type="molecule type" value="Genomic_DNA"/>
</dbReference>
<dbReference type="GO" id="GO:0099621">
    <property type="term" value="F:undecaprenyl-phosphate 4-deoxy-4-formamido-L-arabinose transferase activity"/>
    <property type="evidence" value="ECO:0007669"/>
    <property type="project" value="TreeGrafter"/>
</dbReference>
<dbReference type="STRING" id="1763535.LPB072_22260"/>
<dbReference type="InterPro" id="IPR050256">
    <property type="entry name" value="Glycosyltransferase_2"/>
</dbReference>